<proteinExistence type="predicted"/>
<organism evidence="2 3">
    <name type="scientific">Plastoroseomonas arctica</name>
    <dbReference type="NCBI Taxonomy" id="1509237"/>
    <lineage>
        <taxon>Bacteria</taxon>
        <taxon>Pseudomonadati</taxon>
        <taxon>Pseudomonadota</taxon>
        <taxon>Alphaproteobacteria</taxon>
        <taxon>Acetobacterales</taxon>
        <taxon>Acetobacteraceae</taxon>
        <taxon>Plastoroseomonas</taxon>
    </lineage>
</organism>
<keyword evidence="3" id="KW-1185">Reference proteome</keyword>
<protein>
    <submittedName>
        <fullName evidence="2">DUF3108 domain-containing protein</fullName>
    </submittedName>
</protein>
<dbReference type="InterPro" id="IPR021457">
    <property type="entry name" value="DUF3108"/>
</dbReference>
<feature type="chain" id="PRO_5041945304" evidence="1">
    <location>
        <begin position="18"/>
        <end position="254"/>
    </location>
</feature>
<evidence type="ECO:0000313" key="3">
    <source>
        <dbReference type="Proteomes" id="UP001196068"/>
    </source>
</evidence>
<comment type="caution">
    <text evidence="2">The sequence shown here is derived from an EMBL/GenBank/DDBJ whole genome shotgun (WGS) entry which is preliminary data.</text>
</comment>
<sequence>MRSLFILLLLFAVPARGAPVDVTYTLTALGMNVLEITARLDVSDRGYRVEAHSQTTGAAALFVRGGQTTISEGQWRGAEAVPLRYRADGVWRGEQRRTHLDFEGSRPVLRSLLPVMEPEREAVPPARLTGAMDTLSALIWMARLAGLGDRCDGRTMTFDGRRLQEWTARTEGRQELVAVGGAYRAPALRCAITTQLIAGFRSDESRETTGRVIPGTVWLGLVSPHLPPIPLRVDMETRMFGTVRVDLVRVTNPP</sequence>
<accession>A0AAF1JUS7</accession>
<keyword evidence="1" id="KW-0732">Signal</keyword>
<gene>
    <name evidence="2" type="ORF">GXW79_02435</name>
</gene>
<dbReference type="Pfam" id="PF11306">
    <property type="entry name" value="DUF3108"/>
    <property type="match status" value="1"/>
</dbReference>
<evidence type="ECO:0000256" key="1">
    <source>
        <dbReference type="SAM" id="SignalP"/>
    </source>
</evidence>
<dbReference type="EMBL" id="JAAEDH010000002">
    <property type="protein sequence ID" value="MBR0653929.1"/>
    <property type="molecule type" value="Genomic_DNA"/>
</dbReference>
<reference evidence="2" key="1">
    <citation type="submission" date="2020-01" db="EMBL/GenBank/DDBJ databases">
        <authorList>
            <person name="Rat A."/>
        </authorList>
    </citation>
    <scope>NUCLEOTIDE SEQUENCE</scope>
    <source>
        <strain evidence="2">LMG 28251</strain>
    </source>
</reference>
<feature type="signal peptide" evidence="1">
    <location>
        <begin position="1"/>
        <end position="17"/>
    </location>
</feature>
<dbReference type="Proteomes" id="UP001196068">
    <property type="component" value="Unassembled WGS sequence"/>
</dbReference>
<reference evidence="2" key="2">
    <citation type="journal article" date="2021" name="Syst. Appl. Microbiol.">
        <title>Roseomonas hellenica sp. nov., isolated from roots of wild-growing Alkanna tinctoria.</title>
        <authorList>
            <person name="Rat A."/>
            <person name="Naranjo H.D."/>
            <person name="Lebbe L."/>
            <person name="Cnockaert M."/>
            <person name="Krigas N."/>
            <person name="Grigoriadou K."/>
            <person name="Maloupa E."/>
            <person name="Willems A."/>
        </authorList>
    </citation>
    <scope>NUCLEOTIDE SEQUENCE</scope>
    <source>
        <strain evidence="2">LMG 28251</strain>
    </source>
</reference>
<dbReference type="AlphaFoldDB" id="A0AAF1JUS7"/>
<dbReference type="RefSeq" id="WP_211872637.1">
    <property type="nucleotide sequence ID" value="NZ_JAAEDH010000002.1"/>
</dbReference>
<name>A0AAF1JUS7_9PROT</name>
<evidence type="ECO:0000313" key="2">
    <source>
        <dbReference type="EMBL" id="MBR0653929.1"/>
    </source>
</evidence>